<dbReference type="SUPFAM" id="SSF56281">
    <property type="entry name" value="Metallo-hydrolase/oxidoreductase"/>
    <property type="match status" value="1"/>
</dbReference>
<keyword evidence="3" id="KW-0378">Hydrolase</keyword>
<proteinExistence type="predicted"/>
<gene>
    <name evidence="3" type="ORF">I0K15_02190</name>
</gene>
<dbReference type="PANTHER" id="PTHR42951">
    <property type="entry name" value="METALLO-BETA-LACTAMASE DOMAIN-CONTAINING"/>
    <property type="match status" value="1"/>
</dbReference>
<keyword evidence="4" id="KW-1185">Reference proteome</keyword>
<dbReference type="SMART" id="SM00849">
    <property type="entry name" value="Lactamase_B"/>
    <property type="match status" value="1"/>
</dbReference>
<evidence type="ECO:0000313" key="3">
    <source>
        <dbReference type="EMBL" id="QPH54614.1"/>
    </source>
</evidence>
<feature type="signal peptide" evidence="1">
    <location>
        <begin position="1"/>
        <end position="20"/>
    </location>
</feature>
<evidence type="ECO:0000259" key="2">
    <source>
        <dbReference type="SMART" id="SM00849"/>
    </source>
</evidence>
<protein>
    <submittedName>
        <fullName evidence="3">MBL fold metallo-hydrolase</fullName>
    </submittedName>
</protein>
<dbReference type="GO" id="GO:0016787">
    <property type="term" value="F:hydrolase activity"/>
    <property type="evidence" value="ECO:0007669"/>
    <property type="project" value="UniProtKB-KW"/>
</dbReference>
<dbReference type="AlphaFoldDB" id="A0A7S9LSR7"/>
<reference evidence="3 4" key="1">
    <citation type="submission" date="2020-11" db="EMBL/GenBank/DDBJ databases">
        <title>Description of Pontivivens ytuae sp. nov. isolated from deep sea sediment of Mariana Trench.</title>
        <authorList>
            <person name="Wang Z."/>
            <person name="Sun Q.-L."/>
            <person name="Xu X.-D."/>
            <person name="Tang Y.-Z."/>
            <person name="Zhang J."/>
        </authorList>
    </citation>
    <scope>NUCLEOTIDE SEQUENCE [LARGE SCALE GENOMIC DNA]</scope>
    <source>
        <strain evidence="3 4">MT2928</strain>
    </source>
</reference>
<dbReference type="InterPro" id="IPR050855">
    <property type="entry name" value="NDM-1-like"/>
</dbReference>
<name>A0A7S9LSR7_9RHOB</name>
<dbReference type="InterPro" id="IPR001279">
    <property type="entry name" value="Metallo-B-lactamas"/>
</dbReference>
<evidence type="ECO:0000256" key="1">
    <source>
        <dbReference type="SAM" id="SignalP"/>
    </source>
</evidence>
<sequence length="312" mass="33836">MTTFRNLALTLALMPGMALADDLTVHSYASQVRDVDSVNTHWFETEAGTVLIDTQRLLPEAERALRHLRATTAQPVTAIIISHAHTDHYGGLPVWLEAFPEAEVITDATTLASIRTDGRGFIEMRNQRHGDRFPTQEVLTEAVADATVVSDGEVREIGGTTLRFDIFGPSEAESTLTVTVEEADLAFIGDLVNVGAPAVPFEDVEAWLDQLDTLATRYDAKDQLHIGHGPSPVDLDEVAAQRVFLTALRDRVANALDGDDVMTPEETDGIVFSMEADWPFLEGVAGNTRQEVLAFAAERVALQLGGTVGEAS</sequence>
<accession>A0A7S9LSR7</accession>
<dbReference type="EMBL" id="CP064942">
    <property type="protein sequence ID" value="QPH54614.1"/>
    <property type="molecule type" value="Genomic_DNA"/>
</dbReference>
<dbReference type="KEGG" id="poz:I0K15_02190"/>
<dbReference type="PANTHER" id="PTHR42951:SF20">
    <property type="entry name" value="BETA LACTAMASE"/>
    <property type="match status" value="1"/>
</dbReference>
<dbReference type="Gene3D" id="3.60.15.10">
    <property type="entry name" value="Ribonuclease Z/Hydroxyacylglutathione hydrolase-like"/>
    <property type="match status" value="1"/>
</dbReference>
<dbReference type="Proteomes" id="UP000594800">
    <property type="component" value="Chromosome"/>
</dbReference>
<evidence type="ECO:0000313" key="4">
    <source>
        <dbReference type="Proteomes" id="UP000594800"/>
    </source>
</evidence>
<dbReference type="Pfam" id="PF00753">
    <property type="entry name" value="Lactamase_B"/>
    <property type="match status" value="1"/>
</dbReference>
<dbReference type="RefSeq" id="WP_196103823.1">
    <property type="nucleotide sequence ID" value="NZ_CP064942.1"/>
</dbReference>
<organism evidence="3 4">
    <name type="scientific">Pontivivens ytuae</name>
    <dbReference type="NCBI Taxonomy" id="2789856"/>
    <lineage>
        <taxon>Bacteria</taxon>
        <taxon>Pseudomonadati</taxon>
        <taxon>Pseudomonadota</taxon>
        <taxon>Alphaproteobacteria</taxon>
        <taxon>Rhodobacterales</taxon>
        <taxon>Paracoccaceae</taxon>
        <taxon>Pontivivens</taxon>
    </lineage>
</organism>
<feature type="chain" id="PRO_5032718289" evidence="1">
    <location>
        <begin position="21"/>
        <end position="312"/>
    </location>
</feature>
<dbReference type="InterPro" id="IPR036866">
    <property type="entry name" value="RibonucZ/Hydroxyglut_hydro"/>
</dbReference>
<keyword evidence="1" id="KW-0732">Signal</keyword>
<feature type="domain" description="Metallo-beta-lactamase" evidence="2">
    <location>
        <begin position="37"/>
        <end position="228"/>
    </location>
</feature>